<evidence type="ECO:0000256" key="1">
    <source>
        <dbReference type="ARBA" id="ARBA00004496"/>
    </source>
</evidence>
<evidence type="ECO:0000256" key="6">
    <source>
        <dbReference type="ARBA" id="ARBA00023163"/>
    </source>
</evidence>
<evidence type="ECO:0000256" key="3">
    <source>
        <dbReference type="ARBA" id="ARBA00023012"/>
    </source>
</evidence>
<dbReference type="EMBL" id="JBHSFK010000025">
    <property type="protein sequence ID" value="MFC4504206.1"/>
    <property type="molecule type" value="Genomic_DNA"/>
</dbReference>
<proteinExistence type="predicted"/>
<evidence type="ECO:0000256" key="5">
    <source>
        <dbReference type="ARBA" id="ARBA00023125"/>
    </source>
</evidence>
<dbReference type="SUPFAM" id="SSF46894">
    <property type="entry name" value="C-terminal effector domain of the bipartite response regulators"/>
    <property type="match status" value="1"/>
</dbReference>
<comment type="caution">
    <text evidence="11">The sequence shown here is derived from an EMBL/GenBank/DDBJ whole genome shotgun (WGS) entry which is preliminary data.</text>
</comment>
<evidence type="ECO:0000256" key="2">
    <source>
        <dbReference type="ARBA" id="ARBA00022553"/>
    </source>
</evidence>
<dbReference type="PROSITE" id="PS50110">
    <property type="entry name" value="RESPONSE_REGULATORY"/>
    <property type="match status" value="1"/>
</dbReference>
<dbReference type="Proteomes" id="UP001595839">
    <property type="component" value="Unassembled WGS sequence"/>
</dbReference>
<evidence type="ECO:0000256" key="7">
    <source>
        <dbReference type="PROSITE-ProRule" id="PRU00169"/>
    </source>
</evidence>
<dbReference type="CDD" id="cd00383">
    <property type="entry name" value="trans_reg_C"/>
    <property type="match status" value="1"/>
</dbReference>
<dbReference type="InterPro" id="IPR001867">
    <property type="entry name" value="OmpR/PhoB-type_DNA-bd"/>
</dbReference>
<gene>
    <name evidence="11" type="ORF">ACFPIH_32655</name>
</gene>
<dbReference type="InterPro" id="IPR011006">
    <property type="entry name" value="CheY-like_superfamily"/>
</dbReference>
<dbReference type="SUPFAM" id="SSF52172">
    <property type="entry name" value="CheY-like"/>
    <property type="match status" value="1"/>
</dbReference>
<evidence type="ECO:0000313" key="12">
    <source>
        <dbReference type="Proteomes" id="UP001595839"/>
    </source>
</evidence>
<feature type="domain" description="OmpR/PhoB-type" evidence="10">
    <location>
        <begin position="135"/>
        <end position="230"/>
    </location>
</feature>
<comment type="subcellular location">
    <subcellularLocation>
        <location evidence="1">Cytoplasm</location>
    </subcellularLocation>
</comment>
<dbReference type="InterPro" id="IPR001789">
    <property type="entry name" value="Sig_transdc_resp-reg_receiver"/>
</dbReference>
<dbReference type="PANTHER" id="PTHR48111">
    <property type="entry name" value="REGULATOR OF RPOS"/>
    <property type="match status" value="1"/>
</dbReference>
<dbReference type="Pfam" id="PF00486">
    <property type="entry name" value="Trans_reg_C"/>
    <property type="match status" value="1"/>
</dbReference>
<keyword evidence="6" id="KW-0804">Transcription</keyword>
<evidence type="ECO:0000259" key="9">
    <source>
        <dbReference type="PROSITE" id="PS50110"/>
    </source>
</evidence>
<evidence type="ECO:0000259" key="10">
    <source>
        <dbReference type="PROSITE" id="PS51755"/>
    </source>
</evidence>
<accession>A0ABV9B3S8</accession>
<dbReference type="Gene3D" id="3.40.50.2300">
    <property type="match status" value="1"/>
</dbReference>
<dbReference type="SMART" id="SM00862">
    <property type="entry name" value="Trans_reg_C"/>
    <property type="match status" value="1"/>
</dbReference>
<dbReference type="InterPro" id="IPR036388">
    <property type="entry name" value="WH-like_DNA-bd_sf"/>
</dbReference>
<feature type="DNA-binding region" description="OmpR/PhoB-type" evidence="8">
    <location>
        <begin position="135"/>
        <end position="230"/>
    </location>
</feature>
<reference evidence="12" key="1">
    <citation type="journal article" date="2019" name="Int. J. Syst. Evol. Microbiol.">
        <title>The Global Catalogue of Microorganisms (GCM) 10K type strain sequencing project: providing services to taxonomists for standard genome sequencing and annotation.</title>
        <authorList>
            <consortium name="The Broad Institute Genomics Platform"/>
            <consortium name="The Broad Institute Genome Sequencing Center for Infectious Disease"/>
            <person name="Wu L."/>
            <person name="Ma J."/>
        </authorList>
    </citation>
    <scope>NUCLEOTIDE SEQUENCE [LARGE SCALE GENOMIC DNA]</scope>
    <source>
        <strain evidence="12">CGMCC 4.7177</strain>
    </source>
</reference>
<dbReference type="InterPro" id="IPR039420">
    <property type="entry name" value="WalR-like"/>
</dbReference>
<dbReference type="InterPro" id="IPR016032">
    <property type="entry name" value="Sig_transdc_resp-reg_C-effctor"/>
</dbReference>
<name>A0ABV9B3S8_9ACTN</name>
<evidence type="ECO:0000313" key="11">
    <source>
        <dbReference type="EMBL" id="MFC4504206.1"/>
    </source>
</evidence>
<feature type="modified residue" description="4-aspartylphosphate" evidence="7">
    <location>
        <position position="61"/>
    </location>
</feature>
<keyword evidence="3" id="KW-0902">Two-component regulatory system</keyword>
<dbReference type="RefSeq" id="WP_381180900.1">
    <property type="nucleotide sequence ID" value="NZ_JBHSFK010000025.1"/>
</dbReference>
<dbReference type="PROSITE" id="PS51755">
    <property type="entry name" value="OMPR_PHOB"/>
    <property type="match status" value="1"/>
</dbReference>
<keyword evidence="5 8" id="KW-0238">DNA-binding</keyword>
<feature type="domain" description="Response regulatory" evidence="9">
    <location>
        <begin position="12"/>
        <end position="126"/>
    </location>
</feature>
<keyword evidence="4" id="KW-0805">Transcription regulation</keyword>
<protein>
    <submittedName>
        <fullName evidence="11">Response regulator transcription factor</fullName>
    </submittedName>
</protein>
<keyword evidence="2 7" id="KW-0597">Phosphoprotein</keyword>
<dbReference type="Gene3D" id="1.10.10.10">
    <property type="entry name" value="Winged helix-like DNA-binding domain superfamily/Winged helix DNA-binding domain"/>
    <property type="match status" value="1"/>
</dbReference>
<keyword evidence="12" id="KW-1185">Reference proteome</keyword>
<evidence type="ECO:0000256" key="8">
    <source>
        <dbReference type="PROSITE-ProRule" id="PRU01091"/>
    </source>
</evidence>
<evidence type="ECO:0000256" key="4">
    <source>
        <dbReference type="ARBA" id="ARBA00023015"/>
    </source>
</evidence>
<organism evidence="11 12">
    <name type="scientific">Streptomyces vulcanius</name>
    <dbReference type="NCBI Taxonomy" id="1441876"/>
    <lineage>
        <taxon>Bacteria</taxon>
        <taxon>Bacillati</taxon>
        <taxon>Actinomycetota</taxon>
        <taxon>Actinomycetes</taxon>
        <taxon>Kitasatosporales</taxon>
        <taxon>Streptomycetaceae</taxon>
        <taxon>Streptomyces</taxon>
    </lineage>
</organism>
<sequence length="234" mass="25003">MRTVARVTAASHVLVVVGDAATAEALSVALDLAGCRTTTANGGAEAAARLTERPFDLVVLDVLLPDLHLLRRPPGQAVAGMPAVLLLAEGELLGTMVPPDPRAAPDTGAARVTRLGEVVSRVRQLTGGDAPDPGGGAHGYADLVLDDLTCRAWRGRRVVELTPAEYRLLRCLLAHPDRVLSKEELGRRVWGEPPTDSAIGRLVSRLRRKVDVEEPALIHTRRGFGYWLGGPMRS</sequence>
<dbReference type="PANTHER" id="PTHR48111:SF22">
    <property type="entry name" value="REGULATOR OF RPOS"/>
    <property type="match status" value="1"/>
</dbReference>